<dbReference type="Proteomes" id="UP000175707">
    <property type="component" value="Unassembled WGS sequence"/>
</dbReference>
<gene>
    <name evidence="1" type="ORF">BAE30_13885</name>
</gene>
<reference evidence="1 2" key="1">
    <citation type="submission" date="2016-06" db="EMBL/GenBank/DDBJ databases">
        <title>Gene turnover analysis identifies the evolutionary adaptation of the extremophile Acidithiobacillus caldus.</title>
        <authorList>
            <person name="Zhang X."/>
        </authorList>
    </citation>
    <scope>NUCLEOTIDE SEQUENCE [LARGE SCALE GENOMIC DNA]</scope>
    <source>
        <strain evidence="1 2">S1</strain>
    </source>
</reference>
<evidence type="ECO:0000313" key="1">
    <source>
        <dbReference type="EMBL" id="OFC45447.1"/>
    </source>
</evidence>
<proteinExistence type="predicted"/>
<protein>
    <recommendedName>
        <fullName evidence="3">DNA helicase II</fullName>
    </recommendedName>
</protein>
<accession>A0A1E7YT32</accession>
<organism evidence="1 2">
    <name type="scientific">Acidithiobacillus caldus</name>
    <dbReference type="NCBI Taxonomy" id="33059"/>
    <lineage>
        <taxon>Bacteria</taxon>
        <taxon>Pseudomonadati</taxon>
        <taxon>Pseudomonadota</taxon>
        <taxon>Acidithiobacillia</taxon>
        <taxon>Acidithiobacillales</taxon>
        <taxon>Acidithiobacillaceae</taxon>
        <taxon>Acidithiobacillus</taxon>
    </lineage>
</organism>
<sequence length="64" mass="6934">MSPRQGSAARDLPYPLGSRIRHPVFGEGTVLDYEASGRQGRIQVRFASGAKWLALGVVALEHLS</sequence>
<name>A0A1E7YT32_9PROT</name>
<dbReference type="EMBL" id="LZYH01000934">
    <property type="protein sequence ID" value="OFC45447.1"/>
    <property type="molecule type" value="Genomic_DNA"/>
</dbReference>
<evidence type="ECO:0000313" key="2">
    <source>
        <dbReference type="Proteomes" id="UP000175707"/>
    </source>
</evidence>
<evidence type="ECO:0008006" key="3">
    <source>
        <dbReference type="Google" id="ProtNLM"/>
    </source>
</evidence>
<comment type="caution">
    <text evidence="1">The sequence shown here is derived from an EMBL/GenBank/DDBJ whole genome shotgun (WGS) entry which is preliminary data.</text>
</comment>
<dbReference type="AlphaFoldDB" id="A0A1E7YT32"/>